<feature type="binding site" evidence="15">
    <location>
        <position position="227"/>
    </location>
    <ligand>
        <name>substrate</name>
    </ligand>
</feature>
<protein>
    <recommendedName>
        <fullName evidence="4">alpha-amylase</fullName>
        <ecNumber evidence="4">3.2.1.1</ecNumber>
    </recommendedName>
</protein>
<dbReference type="SUPFAM" id="SSF51445">
    <property type="entry name" value="(Trans)glycosidases"/>
    <property type="match status" value="1"/>
</dbReference>
<evidence type="ECO:0000256" key="8">
    <source>
        <dbReference type="ARBA" id="ARBA00023157"/>
    </source>
</evidence>
<evidence type="ECO:0000256" key="13">
    <source>
        <dbReference type="PIRSR" id="PIRSR001024-2"/>
    </source>
</evidence>
<feature type="disulfide bond" evidence="14">
    <location>
        <begin position="49"/>
        <end position="55"/>
    </location>
</feature>
<dbReference type="GO" id="GO:0004556">
    <property type="term" value="F:alpha-amylase activity"/>
    <property type="evidence" value="ECO:0007669"/>
    <property type="project" value="UniProtKB-EC"/>
</dbReference>
<evidence type="ECO:0000256" key="11">
    <source>
        <dbReference type="ARBA" id="ARBA00023295"/>
    </source>
</evidence>
<dbReference type="Pfam" id="PF09260">
    <property type="entry name" value="A_amylase_dom_C"/>
    <property type="match status" value="1"/>
</dbReference>
<feature type="signal peptide" evidence="17">
    <location>
        <begin position="1"/>
        <end position="20"/>
    </location>
</feature>
<keyword evidence="10" id="KW-0119">Carbohydrate metabolism</keyword>
<evidence type="ECO:0000313" key="20">
    <source>
        <dbReference type="Proteomes" id="UP000184188"/>
    </source>
</evidence>
<reference evidence="20" key="1">
    <citation type="journal article" date="2017" name="Genome Biol.">
        <title>Comparative genomics reveals high biological diversity and specific adaptations in the industrially and medically important fungal genus Aspergillus.</title>
        <authorList>
            <person name="de Vries R.P."/>
            <person name="Riley R."/>
            <person name="Wiebenga A."/>
            <person name="Aguilar-Osorio G."/>
            <person name="Amillis S."/>
            <person name="Uchima C.A."/>
            <person name="Anderluh G."/>
            <person name="Asadollahi M."/>
            <person name="Askin M."/>
            <person name="Barry K."/>
            <person name="Battaglia E."/>
            <person name="Bayram O."/>
            <person name="Benocci T."/>
            <person name="Braus-Stromeyer S.A."/>
            <person name="Caldana C."/>
            <person name="Canovas D."/>
            <person name="Cerqueira G.C."/>
            <person name="Chen F."/>
            <person name="Chen W."/>
            <person name="Choi C."/>
            <person name="Clum A."/>
            <person name="Dos Santos R.A."/>
            <person name="Damasio A.R."/>
            <person name="Diallinas G."/>
            <person name="Emri T."/>
            <person name="Fekete E."/>
            <person name="Flipphi M."/>
            <person name="Freyberg S."/>
            <person name="Gallo A."/>
            <person name="Gournas C."/>
            <person name="Habgood R."/>
            <person name="Hainaut M."/>
            <person name="Harispe M.L."/>
            <person name="Henrissat B."/>
            <person name="Hilden K.S."/>
            <person name="Hope R."/>
            <person name="Hossain A."/>
            <person name="Karabika E."/>
            <person name="Karaffa L."/>
            <person name="Karanyi Z."/>
            <person name="Krasevec N."/>
            <person name="Kuo A."/>
            <person name="Kusch H."/>
            <person name="LaButti K."/>
            <person name="Lagendijk E.L."/>
            <person name="Lapidus A."/>
            <person name="Levasseur A."/>
            <person name="Lindquist E."/>
            <person name="Lipzen A."/>
            <person name="Logrieco A.F."/>
            <person name="MacCabe A."/>
            <person name="Maekelae M.R."/>
            <person name="Malavazi I."/>
            <person name="Melin P."/>
            <person name="Meyer V."/>
            <person name="Mielnichuk N."/>
            <person name="Miskei M."/>
            <person name="Molnar A.P."/>
            <person name="Mule G."/>
            <person name="Ngan C.Y."/>
            <person name="Orejas M."/>
            <person name="Orosz E."/>
            <person name="Ouedraogo J.P."/>
            <person name="Overkamp K.M."/>
            <person name="Park H.-S."/>
            <person name="Perrone G."/>
            <person name="Piumi F."/>
            <person name="Punt P.J."/>
            <person name="Ram A.F."/>
            <person name="Ramon A."/>
            <person name="Rauscher S."/>
            <person name="Record E."/>
            <person name="Riano-Pachon D.M."/>
            <person name="Robert V."/>
            <person name="Roehrig J."/>
            <person name="Ruller R."/>
            <person name="Salamov A."/>
            <person name="Salih N.S."/>
            <person name="Samson R.A."/>
            <person name="Sandor E."/>
            <person name="Sanguinetti M."/>
            <person name="Schuetze T."/>
            <person name="Sepcic K."/>
            <person name="Shelest E."/>
            <person name="Sherlock G."/>
            <person name="Sophianopoulou V."/>
            <person name="Squina F.M."/>
            <person name="Sun H."/>
            <person name="Susca A."/>
            <person name="Todd R.B."/>
            <person name="Tsang A."/>
            <person name="Unkles S.E."/>
            <person name="van de Wiele N."/>
            <person name="van Rossen-Uffink D."/>
            <person name="Oliveira J.V."/>
            <person name="Vesth T.C."/>
            <person name="Visser J."/>
            <person name="Yu J.-H."/>
            <person name="Zhou M."/>
            <person name="Andersen M.R."/>
            <person name="Archer D.B."/>
            <person name="Baker S.E."/>
            <person name="Benoit I."/>
            <person name="Brakhage A.A."/>
            <person name="Braus G.H."/>
            <person name="Fischer R."/>
            <person name="Frisvad J.C."/>
            <person name="Goldman G.H."/>
            <person name="Houbraken J."/>
            <person name="Oakley B."/>
            <person name="Pocsi I."/>
            <person name="Scazzocchio C."/>
            <person name="Seiboth B."/>
            <person name="vanKuyk P.A."/>
            <person name="Wortman J."/>
            <person name="Dyer P.S."/>
            <person name="Grigoriev I.V."/>
        </authorList>
    </citation>
    <scope>NUCLEOTIDE SEQUENCE [LARGE SCALE GENOMIC DNA]</scope>
    <source>
        <strain evidence="20">CBS 506.65</strain>
    </source>
</reference>
<evidence type="ECO:0000256" key="14">
    <source>
        <dbReference type="PIRSR" id="PIRSR001024-4"/>
    </source>
</evidence>
<feature type="binding site" evidence="15">
    <location>
        <position position="318"/>
    </location>
    <ligand>
        <name>substrate</name>
    </ligand>
</feature>
<dbReference type="RefSeq" id="XP_022585108.1">
    <property type="nucleotide sequence ID" value="XM_022725326.1"/>
</dbReference>
<dbReference type="Pfam" id="PF00128">
    <property type="entry name" value="Alpha-amylase"/>
    <property type="match status" value="1"/>
</dbReference>
<dbReference type="EC" id="3.2.1.1" evidence="4"/>
<evidence type="ECO:0000256" key="7">
    <source>
        <dbReference type="ARBA" id="ARBA00022837"/>
    </source>
</evidence>
<evidence type="ECO:0000313" key="19">
    <source>
        <dbReference type="EMBL" id="OJJ50598.1"/>
    </source>
</evidence>
<evidence type="ECO:0000256" key="1">
    <source>
        <dbReference type="ARBA" id="ARBA00000548"/>
    </source>
</evidence>
<evidence type="ECO:0000256" key="9">
    <source>
        <dbReference type="ARBA" id="ARBA00023180"/>
    </source>
</evidence>
<keyword evidence="6" id="KW-0378">Hydrolase</keyword>
<dbReference type="VEuPathDB" id="FungiDB:ASPZODRAFT_148084"/>
<feature type="active site" description="Proton donor" evidence="12">
    <location>
        <position position="253"/>
    </location>
</feature>
<dbReference type="CDD" id="cd11319">
    <property type="entry name" value="AmyAc_euk_AmyA"/>
    <property type="match status" value="1"/>
</dbReference>
<evidence type="ECO:0000259" key="18">
    <source>
        <dbReference type="SMART" id="SM00642"/>
    </source>
</evidence>
<dbReference type="Gene3D" id="3.20.20.80">
    <property type="entry name" value="Glycosidases"/>
    <property type="match status" value="1"/>
</dbReference>
<dbReference type="GeneID" id="34611791"/>
<feature type="disulfide bond" evidence="14">
    <location>
        <begin position="173"/>
        <end position="187"/>
    </location>
</feature>
<evidence type="ECO:0000256" key="4">
    <source>
        <dbReference type="ARBA" id="ARBA00012595"/>
    </source>
</evidence>
<dbReference type="InterPro" id="IPR017853">
    <property type="entry name" value="GH"/>
</dbReference>
<evidence type="ECO:0000256" key="10">
    <source>
        <dbReference type="ARBA" id="ARBA00023277"/>
    </source>
</evidence>
<dbReference type="SUPFAM" id="SSF51011">
    <property type="entry name" value="Glycosyl hydrolase domain"/>
    <property type="match status" value="1"/>
</dbReference>
<accession>A0A1L9STS2</accession>
<comment type="similarity">
    <text evidence="3">Belongs to the glycosyl hydrolase 13 family.</text>
</comment>
<evidence type="ECO:0000256" key="5">
    <source>
        <dbReference type="ARBA" id="ARBA00022723"/>
    </source>
</evidence>
<dbReference type="PANTHER" id="PTHR10357:SF208">
    <property type="entry name" value="ALPHA-AMYLASE"/>
    <property type="match status" value="1"/>
</dbReference>
<feature type="active site" description="Nucleophile" evidence="12">
    <location>
        <position position="229"/>
    </location>
</feature>
<evidence type="ECO:0000256" key="12">
    <source>
        <dbReference type="PIRSR" id="PIRSR001024-1"/>
    </source>
</evidence>
<dbReference type="Proteomes" id="UP000184188">
    <property type="component" value="Unassembled WGS sequence"/>
</dbReference>
<feature type="chain" id="PRO_5009887569" description="alpha-amylase" evidence="17">
    <location>
        <begin position="21"/>
        <end position="551"/>
    </location>
</feature>
<dbReference type="Gene3D" id="2.60.40.1180">
    <property type="entry name" value="Golgi alpha-mannosidase II"/>
    <property type="match status" value="1"/>
</dbReference>
<evidence type="ECO:0000256" key="2">
    <source>
        <dbReference type="ARBA" id="ARBA00001913"/>
    </source>
</evidence>
<dbReference type="InterPro" id="IPR006047">
    <property type="entry name" value="GH13_cat_dom"/>
</dbReference>
<dbReference type="EMBL" id="KV878336">
    <property type="protein sequence ID" value="OJJ50598.1"/>
    <property type="molecule type" value="Genomic_DNA"/>
</dbReference>
<organism evidence="19 20">
    <name type="scientific">Penicilliopsis zonata CBS 506.65</name>
    <dbReference type="NCBI Taxonomy" id="1073090"/>
    <lineage>
        <taxon>Eukaryota</taxon>
        <taxon>Fungi</taxon>
        <taxon>Dikarya</taxon>
        <taxon>Ascomycota</taxon>
        <taxon>Pezizomycotina</taxon>
        <taxon>Eurotiomycetes</taxon>
        <taxon>Eurotiomycetidae</taxon>
        <taxon>Eurotiales</taxon>
        <taxon>Aspergillaceae</taxon>
        <taxon>Penicilliopsis</taxon>
    </lineage>
</organism>
<comment type="catalytic activity">
    <reaction evidence="1">
        <text>Endohydrolysis of (1-&gt;4)-alpha-D-glucosidic linkages in polysaccharides containing three or more (1-&gt;4)-alpha-linked D-glucose units.</text>
        <dbReference type="EC" id="3.2.1.1"/>
    </reaction>
</comment>
<dbReference type="FunFam" id="3.20.20.80:FF:000120">
    <property type="entry name" value="Alpha-amylase A"/>
    <property type="match status" value="1"/>
</dbReference>
<name>A0A1L9STS2_9EURO</name>
<dbReference type="GO" id="GO:0005509">
    <property type="term" value="F:calcium ion binding"/>
    <property type="evidence" value="ECO:0007669"/>
    <property type="project" value="InterPro"/>
</dbReference>
<feature type="disulfide bond" evidence="14">
    <location>
        <begin position="460"/>
        <end position="495"/>
    </location>
</feature>
<dbReference type="InterPro" id="IPR013780">
    <property type="entry name" value="Glyco_hydro_b"/>
</dbReference>
<gene>
    <name evidence="19" type="ORF">ASPZODRAFT_148084</name>
</gene>
<dbReference type="SMART" id="SM00642">
    <property type="entry name" value="Aamy"/>
    <property type="match status" value="1"/>
</dbReference>
<keyword evidence="5" id="KW-0479">Metal-binding</keyword>
<evidence type="ECO:0000256" key="3">
    <source>
        <dbReference type="ARBA" id="ARBA00008061"/>
    </source>
</evidence>
<keyword evidence="11" id="KW-0326">Glycosidase</keyword>
<evidence type="ECO:0000256" key="15">
    <source>
        <dbReference type="PIRSR" id="PIRSR001024-5"/>
    </source>
</evidence>
<feature type="binding site" evidence="15">
    <location>
        <position position="365"/>
    </location>
    <ligand>
        <name>substrate</name>
    </ligand>
</feature>
<dbReference type="PANTHER" id="PTHR10357">
    <property type="entry name" value="ALPHA-AMYLASE FAMILY MEMBER"/>
    <property type="match status" value="1"/>
</dbReference>
<keyword evidence="20" id="KW-1185">Reference proteome</keyword>
<keyword evidence="17" id="KW-0732">Signal</keyword>
<dbReference type="OrthoDB" id="204980at2759"/>
<evidence type="ECO:0000256" key="17">
    <source>
        <dbReference type="SAM" id="SignalP"/>
    </source>
</evidence>
<keyword evidence="7" id="KW-0106">Calcium</keyword>
<dbReference type="PIRSF" id="PIRSF001024">
    <property type="entry name" value="Alph-amyl_fung"/>
    <property type="match status" value="1"/>
</dbReference>
<dbReference type="STRING" id="1073090.A0A1L9STS2"/>
<dbReference type="InterPro" id="IPR013777">
    <property type="entry name" value="A-amylase-like"/>
</dbReference>
<evidence type="ECO:0000256" key="6">
    <source>
        <dbReference type="ARBA" id="ARBA00022801"/>
    </source>
</evidence>
<feature type="region of interest" description="Disordered" evidence="16">
    <location>
        <begin position="505"/>
        <end position="526"/>
    </location>
</feature>
<feature type="domain" description="Glycosyl hydrolase family 13 catalytic" evidence="18">
    <location>
        <begin position="33"/>
        <end position="390"/>
    </location>
</feature>
<sequence length="551" mass="59408">MGNFKYAAAALVGFLASANAASNDEWAMRSIYQVITDRFARSGDSDAACNITKYCGGSWAGLVDKLDYIQGMGFTAVQISPVNKNLEQDTIDGEAFHGYWPQDLYALNEHFGSADDLKSLVSALHKRDMYLLVDVVANEMAYDIGDANMTSSTKIDYSVFTPFNTSADYDPFCTISDWNNATQYTTCWLGTEGVATPRIKTTDSGIKSTLDSWINNLVSTYSIDGIRLDGAKQIEFGFFKDFIQSAGVYTMAEVDDNDANLTCSYQSYTGGLENYPLYYTILEAFTAGNMPSLVSMVQTMRTACSSPQYLSVFIENQDNERFASIDPDMALAKNALAFTILSDGIPKMYYGQEQHLTGAYSPYNRQEIWSTNYNTSTPLYQLTATLNKLRNYAITLDDNYVTNASTLLYTDNSTYVTRKGPDGVQIISVLSNQGTAGGAYKLIVDGVADAGTSLTEVTGCTTVTAGTNGSITVDMDKGQPRVFFPTFQMKGSGLCGYSSGKSSATSTGSGGASSTPSTTGSAATASSTNMARGMQVPSWMGLVALGVAVLM</sequence>
<feature type="disulfide bond" evidence="14">
    <location>
        <begin position="263"/>
        <end position="304"/>
    </location>
</feature>
<comment type="cofactor">
    <cofactor evidence="2">
        <name>Ca(2+)</name>
        <dbReference type="ChEBI" id="CHEBI:29108"/>
    </cofactor>
</comment>
<feature type="site" description="Transition state stabilizer" evidence="13">
    <location>
        <position position="318"/>
    </location>
</feature>
<dbReference type="GO" id="GO:0016052">
    <property type="term" value="P:carbohydrate catabolic process"/>
    <property type="evidence" value="ECO:0007669"/>
    <property type="project" value="InterPro"/>
</dbReference>
<evidence type="ECO:0000256" key="16">
    <source>
        <dbReference type="SAM" id="MobiDB-lite"/>
    </source>
</evidence>
<keyword evidence="9" id="KW-0325">Glycoprotein</keyword>
<proteinExistence type="inferred from homology"/>
<dbReference type="InterPro" id="IPR015340">
    <property type="entry name" value="A_amylase_C_dom"/>
</dbReference>
<keyword evidence="8 14" id="KW-1015">Disulfide bond</keyword>
<dbReference type="AlphaFoldDB" id="A0A1L9STS2"/>
<feature type="binding site" evidence="15">
    <location>
        <position position="100"/>
    </location>
    <ligand>
        <name>substrate</name>
    </ligand>
</feature>